<evidence type="ECO:0000256" key="2">
    <source>
        <dbReference type="SAM" id="Phobius"/>
    </source>
</evidence>
<dbReference type="RefSeq" id="WP_015757576.1">
    <property type="nucleotide sequence ID" value="NC_013216.1"/>
</dbReference>
<evidence type="ECO:0000256" key="1">
    <source>
        <dbReference type="SAM" id="Coils"/>
    </source>
</evidence>
<dbReference type="GO" id="GO:0055070">
    <property type="term" value="P:copper ion homeostasis"/>
    <property type="evidence" value="ECO:0007669"/>
    <property type="project" value="InterPro"/>
</dbReference>
<evidence type="ECO:0000313" key="4">
    <source>
        <dbReference type="Proteomes" id="UP000002217"/>
    </source>
</evidence>
<accession>C8VYW2</accession>
<organism evidence="3 4">
    <name type="scientific">Desulfofarcimen acetoxidans (strain ATCC 49208 / DSM 771 / KCTC 5769 / VKM B-1644 / 5575)</name>
    <name type="common">Desulfotomaculum acetoxidans</name>
    <dbReference type="NCBI Taxonomy" id="485916"/>
    <lineage>
        <taxon>Bacteria</taxon>
        <taxon>Bacillati</taxon>
        <taxon>Bacillota</taxon>
        <taxon>Clostridia</taxon>
        <taxon>Eubacteriales</taxon>
        <taxon>Peptococcaceae</taxon>
        <taxon>Desulfofarcimen</taxon>
    </lineage>
</organism>
<proteinExistence type="predicted"/>
<feature type="transmembrane region" description="Helical" evidence="2">
    <location>
        <begin position="7"/>
        <end position="30"/>
    </location>
</feature>
<feature type="coiled-coil region" evidence="1">
    <location>
        <begin position="36"/>
        <end position="70"/>
    </location>
</feature>
<keyword evidence="2" id="KW-0812">Transmembrane</keyword>
<gene>
    <name evidence="3" type="ordered locus">Dtox_2043</name>
</gene>
<dbReference type="InterPro" id="IPR021522">
    <property type="entry name" value="MctB"/>
</dbReference>
<dbReference type="KEGG" id="dae:Dtox_2043"/>
<reference evidence="3 4" key="1">
    <citation type="journal article" date="2009" name="Stand. Genomic Sci.">
        <title>Complete genome sequence of Desulfotomaculum acetoxidans type strain (5575).</title>
        <authorList>
            <person name="Spring S."/>
            <person name="Lapidus A."/>
            <person name="Schroder M."/>
            <person name="Gleim D."/>
            <person name="Sims D."/>
            <person name="Meincke L."/>
            <person name="Glavina Del Rio T."/>
            <person name="Tice H."/>
            <person name="Copeland A."/>
            <person name="Cheng J.F."/>
            <person name="Lucas S."/>
            <person name="Chen F."/>
            <person name="Nolan M."/>
            <person name="Bruce D."/>
            <person name="Goodwin L."/>
            <person name="Pitluck S."/>
            <person name="Ivanova N."/>
            <person name="Mavromatis K."/>
            <person name="Mikhailova N."/>
            <person name="Pati A."/>
            <person name="Chen A."/>
            <person name="Palaniappan K."/>
            <person name="Land M."/>
            <person name="Hauser L."/>
            <person name="Chang Y.J."/>
            <person name="Jeffries C.D."/>
            <person name="Chain P."/>
            <person name="Saunders E."/>
            <person name="Brettin T."/>
            <person name="Detter J.C."/>
            <person name="Goker M."/>
            <person name="Bristow J."/>
            <person name="Eisen J.A."/>
            <person name="Markowitz V."/>
            <person name="Hugenholtz P."/>
            <person name="Kyrpides N.C."/>
            <person name="Klenk H.P."/>
            <person name="Han C."/>
        </authorList>
    </citation>
    <scope>NUCLEOTIDE SEQUENCE [LARGE SCALE GENOMIC DNA]</scope>
    <source>
        <strain evidence="4">ATCC 49208 / DSM 771 / VKM B-1644</strain>
    </source>
</reference>
<dbReference type="EMBL" id="CP001720">
    <property type="protein sequence ID" value="ACV62872.1"/>
    <property type="molecule type" value="Genomic_DNA"/>
</dbReference>
<dbReference type="GO" id="GO:0016020">
    <property type="term" value="C:membrane"/>
    <property type="evidence" value="ECO:0007669"/>
    <property type="project" value="InterPro"/>
</dbReference>
<protein>
    <recommendedName>
        <fullName evidence="5">Copper transporter</fullName>
    </recommendedName>
</protein>
<dbReference type="HOGENOM" id="CLU_072020_1_0_9"/>
<dbReference type="AlphaFoldDB" id="C8VYW2"/>
<evidence type="ECO:0008006" key="5">
    <source>
        <dbReference type="Google" id="ProtNLM"/>
    </source>
</evidence>
<keyword evidence="4" id="KW-1185">Reference proteome</keyword>
<dbReference type="Pfam" id="PF11382">
    <property type="entry name" value="MctB"/>
    <property type="match status" value="1"/>
</dbReference>
<dbReference type="TCDB" id="1.B.50.2.1">
    <property type="family name" value="the acid-fast bacterial, outer membrane porin (afb-omp) family"/>
</dbReference>
<sequence length="296" mass="32404">MIIDFKYHIASLVAVFLALGIGILIGSTMLGSNSIVETQKQLTNNLNQQMQVLREQNKAVEMRSNNLETNNHILNEFGENVLPVLVENRLLGQKIAIIQTNNLALPNNLKTVLQTAGAKINSVTNIMDDFDISDDKLLPDTLNITPDEDRHNIVQSLSQAVAQGILLGQNTDVINSLVEKGFIKIEGTYGLPVNAVIIIGGSKDNQTVKLADIDFPIIKYFSDSNINIYGVEESDIVYSYMKDYQKKNITTVDNINTIPGQLALVLAMQGRPGNYGIKETAKSLLPPLGVAENAAK</sequence>
<name>C8VYW2_DESAS</name>
<dbReference type="eggNOG" id="ENOG502Z9M5">
    <property type="taxonomic scope" value="Bacteria"/>
</dbReference>
<dbReference type="OrthoDB" id="2382049at2"/>
<keyword evidence="2" id="KW-0472">Membrane</keyword>
<dbReference type="STRING" id="485916.Dtox_2043"/>
<dbReference type="Proteomes" id="UP000002217">
    <property type="component" value="Chromosome"/>
</dbReference>
<evidence type="ECO:0000313" key="3">
    <source>
        <dbReference type="EMBL" id="ACV62872.1"/>
    </source>
</evidence>
<keyword evidence="2" id="KW-1133">Transmembrane helix</keyword>
<keyword evidence="1" id="KW-0175">Coiled coil</keyword>